<sequence length="165" mass="18673">MNLESTKQSRSVFSSFKPFIASSELFVLGEKDCNPSYKTFFRLTVFPQQFHTWMVFNNCGVGITLNTTADGNCLYHSISTAISGNEDLWKDIKLGIFHKKTSFLLTNQKDISNKKNFLFSSLCSSFEEIVENSSSIVVFGRSINLFAISLLLMRAIYVYEIGPCK</sequence>
<dbReference type="Pfam" id="PF02338">
    <property type="entry name" value="OTU"/>
    <property type="match status" value="1"/>
</dbReference>
<dbReference type="Proteomes" id="UP000276133">
    <property type="component" value="Unassembled WGS sequence"/>
</dbReference>
<dbReference type="CDD" id="cd22744">
    <property type="entry name" value="OTU"/>
    <property type="match status" value="1"/>
</dbReference>
<keyword evidence="3" id="KW-1185">Reference proteome</keyword>
<dbReference type="InterPro" id="IPR003323">
    <property type="entry name" value="OTU_dom"/>
</dbReference>
<accession>A0A3M7SFE9</accession>
<reference evidence="2 3" key="1">
    <citation type="journal article" date="2018" name="Sci. Rep.">
        <title>Genomic signatures of local adaptation to the degree of environmental predictability in rotifers.</title>
        <authorList>
            <person name="Franch-Gras L."/>
            <person name="Hahn C."/>
            <person name="Garcia-Roger E.M."/>
            <person name="Carmona M.J."/>
            <person name="Serra M."/>
            <person name="Gomez A."/>
        </authorList>
    </citation>
    <scope>NUCLEOTIDE SEQUENCE [LARGE SCALE GENOMIC DNA]</scope>
    <source>
        <strain evidence="2">HYR1</strain>
    </source>
</reference>
<dbReference type="Gene3D" id="3.90.70.80">
    <property type="match status" value="1"/>
</dbReference>
<dbReference type="EMBL" id="REGN01001465">
    <property type="protein sequence ID" value="RNA34501.1"/>
    <property type="molecule type" value="Genomic_DNA"/>
</dbReference>
<proteinExistence type="predicted"/>
<dbReference type="AlphaFoldDB" id="A0A3M7SFE9"/>
<evidence type="ECO:0000313" key="3">
    <source>
        <dbReference type="Proteomes" id="UP000276133"/>
    </source>
</evidence>
<protein>
    <recommendedName>
        <fullName evidence="1">OTU domain-containing protein</fullName>
    </recommendedName>
</protein>
<gene>
    <name evidence="2" type="ORF">BpHYR1_035815</name>
</gene>
<organism evidence="2 3">
    <name type="scientific">Brachionus plicatilis</name>
    <name type="common">Marine rotifer</name>
    <name type="synonym">Brachionus muelleri</name>
    <dbReference type="NCBI Taxonomy" id="10195"/>
    <lineage>
        <taxon>Eukaryota</taxon>
        <taxon>Metazoa</taxon>
        <taxon>Spiralia</taxon>
        <taxon>Gnathifera</taxon>
        <taxon>Rotifera</taxon>
        <taxon>Eurotatoria</taxon>
        <taxon>Monogononta</taxon>
        <taxon>Pseudotrocha</taxon>
        <taxon>Ploima</taxon>
        <taxon>Brachionidae</taxon>
        <taxon>Brachionus</taxon>
    </lineage>
</organism>
<comment type="caution">
    <text evidence="2">The sequence shown here is derived from an EMBL/GenBank/DDBJ whole genome shotgun (WGS) entry which is preliminary data.</text>
</comment>
<feature type="domain" description="OTU" evidence="1">
    <location>
        <begin position="69"/>
        <end position="160"/>
    </location>
</feature>
<name>A0A3M7SFE9_BRAPC</name>
<evidence type="ECO:0000259" key="1">
    <source>
        <dbReference type="Pfam" id="PF02338"/>
    </source>
</evidence>
<evidence type="ECO:0000313" key="2">
    <source>
        <dbReference type="EMBL" id="RNA34501.1"/>
    </source>
</evidence>